<comment type="caution">
    <text evidence="1">The sequence shown here is derived from an EMBL/GenBank/DDBJ whole genome shotgun (WGS) entry which is preliminary data.</text>
</comment>
<evidence type="ECO:0000313" key="1">
    <source>
        <dbReference type="EMBL" id="EEF63060.1"/>
    </source>
</evidence>
<dbReference type="AlphaFoldDB" id="B9XAM5"/>
<dbReference type="STRING" id="320771.Cflav_PD5695"/>
<gene>
    <name evidence="1" type="ORF">Cflav_PD5695</name>
</gene>
<protein>
    <submittedName>
        <fullName evidence="1">Uncharacterized protein</fullName>
    </submittedName>
</protein>
<evidence type="ECO:0000313" key="2">
    <source>
        <dbReference type="Proteomes" id="UP000003688"/>
    </source>
</evidence>
<accession>B9XAM5</accession>
<sequence>MPATVITFHLFPAFWEANQQDEFKADSTSEKEISQQVA</sequence>
<dbReference type="EMBL" id="ABOX02000002">
    <property type="protein sequence ID" value="EEF63060.1"/>
    <property type="molecule type" value="Genomic_DNA"/>
</dbReference>
<organism evidence="1 2">
    <name type="scientific">Pedosphaera parvula (strain Ellin514)</name>
    <dbReference type="NCBI Taxonomy" id="320771"/>
    <lineage>
        <taxon>Bacteria</taxon>
        <taxon>Pseudomonadati</taxon>
        <taxon>Verrucomicrobiota</taxon>
        <taxon>Pedosphaerae</taxon>
        <taxon>Pedosphaerales</taxon>
        <taxon>Pedosphaeraceae</taxon>
        <taxon>Pedosphaera</taxon>
    </lineage>
</organism>
<proteinExistence type="predicted"/>
<keyword evidence="2" id="KW-1185">Reference proteome</keyword>
<dbReference type="Proteomes" id="UP000003688">
    <property type="component" value="Unassembled WGS sequence"/>
</dbReference>
<name>B9XAM5_PEDPL</name>
<reference evidence="1 2" key="1">
    <citation type="journal article" date="2011" name="J. Bacteriol.">
        <title>Genome sequence of 'Pedosphaera parvula' Ellin514, an aerobic Verrucomicrobial isolate from pasture soil.</title>
        <authorList>
            <person name="Kant R."/>
            <person name="van Passel M.W."/>
            <person name="Sangwan P."/>
            <person name="Palva A."/>
            <person name="Lucas S."/>
            <person name="Copeland A."/>
            <person name="Lapidus A."/>
            <person name="Glavina Del Rio T."/>
            <person name="Dalin E."/>
            <person name="Tice H."/>
            <person name="Bruce D."/>
            <person name="Goodwin L."/>
            <person name="Pitluck S."/>
            <person name="Chertkov O."/>
            <person name="Larimer F.W."/>
            <person name="Land M.L."/>
            <person name="Hauser L."/>
            <person name="Brettin T.S."/>
            <person name="Detter J.C."/>
            <person name="Han S."/>
            <person name="de Vos W.M."/>
            <person name="Janssen P.H."/>
            <person name="Smidt H."/>
        </authorList>
    </citation>
    <scope>NUCLEOTIDE SEQUENCE [LARGE SCALE GENOMIC DNA]</scope>
    <source>
        <strain evidence="1 2">Ellin514</strain>
    </source>
</reference>